<evidence type="ECO:0000313" key="2">
    <source>
        <dbReference type="EMBL" id="OJG15468.1"/>
    </source>
</evidence>
<dbReference type="EMBL" id="JXKG01000007">
    <property type="protein sequence ID" value="OJG15468.1"/>
    <property type="molecule type" value="Genomic_DNA"/>
</dbReference>
<dbReference type="OrthoDB" id="2186693at2"/>
<dbReference type="RefSeq" id="WP_071864622.1">
    <property type="nucleotide sequence ID" value="NZ_JBHLVQ010000022.1"/>
</dbReference>
<name>A0A1L8R6U2_9ENTE</name>
<keyword evidence="1" id="KW-1133">Transmembrane helix</keyword>
<sequence length="67" mass="7775">MIGWVLMGATLITYGSNFLAYRYLKRRRSDWFEKIALYFGVNMSVLFADGLFLFCAKLVEEGILIIE</sequence>
<feature type="transmembrane region" description="Helical" evidence="1">
    <location>
        <begin position="36"/>
        <end position="59"/>
    </location>
</feature>
<proteinExistence type="predicted"/>
<feature type="transmembrane region" description="Helical" evidence="1">
    <location>
        <begin position="6"/>
        <end position="24"/>
    </location>
</feature>
<keyword evidence="1" id="KW-0472">Membrane</keyword>
<accession>A0A1L8R6U2</accession>
<reference evidence="2 3" key="1">
    <citation type="submission" date="2014-12" db="EMBL/GenBank/DDBJ databases">
        <title>Draft genome sequences of 29 type strains of Enterococci.</title>
        <authorList>
            <person name="Zhong Z."/>
            <person name="Sun Z."/>
            <person name="Liu W."/>
            <person name="Zhang W."/>
            <person name="Zhang H."/>
        </authorList>
    </citation>
    <scope>NUCLEOTIDE SEQUENCE [LARGE SCALE GENOMIC DNA]</scope>
    <source>
        <strain evidence="2 3">DSM 21207</strain>
    </source>
</reference>
<gene>
    <name evidence="2" type="ORF">RU96_GL002281</name>
</gene>
<evidence type="ECO:0000313" key="3">
    <source>
        <dbReference type="Proteomes" id="UP000182835"/>
    </source>
</evidence>
<comment type="caution">
    <text evidence="2">The sequence shown here is derived from an EMBL/GenBank/DDBJ whole genome shotgun (WGS) entry which is preliminary data.</text>
</comment>
<evidence type="ECO:0000256" key="1">
    <source>
        <dbReference type="SAM" id="Phobius"/>
    </source>
</evidence>
<keyword evidence="1" id="KW-0812">Transmembrane</keyword>
<dbReference type="Proteomes" id="UP000182835">
    <property type="component" value="Unassembled WGS sequence"/>
</dbReference>
<organism evidence="2 3">
    <name type="scientific">Enterococcus canintestini</name>
    <dbReference type="NCBI Taxonomy" id="317010"/>
    <lineage>
        <taxon>Bacteria</taxon>
        <taxon>Bacillati</taxon>
        <taxon>Bacillota</taxon>
        <taxon>Bacilli</taxon>
        <taxon>Lactobacillales</taxon>
        <taxon>Enterococcaceae</taxon>
        <taxon>Enterococcus</taxon>
    </lineage>
</organism>
<dbReference type="AlphaFoldDB" id="A0A1L8R6U2"/>
<dbReference type="STRING" id="317010.RU96_GL002281"/>
<protein>
    <submittedName>
        <fullName evidence="2">Uncharacterized protein</fullName>
    </submittedName>
</protein>